<gene>
    <name evidence="2" type="ORF">BD410DRAFT_833247</name>
</gene>
<dbReference type="AlphaFoldDB" id="A0A4Y7PEU9"/>
<keyword evidence="1" id="KW-0732">Signal</keyword>
<sequence length="143" mass="15253">MTTMHLFTTLTLIFASLISHISCAPMIESRDVWDPPVLYPHAGTVWFVGQFHNVTWDTSNPPADGDITDPTGMISLIKGGTPLAGVGGPSDFNLGTDDPLAKGFSILDGRHQIQVPDVGPGDDYAVVLFGDSGNIGQQFTILK</sequence>
<protein>
    <submittedName>
        <fullName evidence="2">Uncharacterized protein</fullName>
    </submittedName>
</protein>
<feature type="signal peptide" evidence="1">
    <location>
        <begin position="1"/>
        <end position="23"/>
    </location>
</feature>
<accession>A0A4Y7PEU9</accession>
<evidence type="ECO:0000313" key="3">
    <source>
        <dbReference type="Proteomes" id="UP000294933"/>
    </source>
</evidence>
<reference evidence="2 3" key="1">
    <citation type="submission" date="2018-06" db="EMBL/GenBank/DDBJ databases">
        <title>A transcriptomic atlas of mushroom development highlights an independent origin of complex multicellularity.</title>
        <authorList>
            <consortium name="DOE Joint Genome Institute"/>
            <person name="Krizsan K."/>
            <person name="Almasi E."/>
            <person name="Merenyi Z."/>
            <person name="Sahu N."/>
            <person name="Viragh M."/>
            <person name="Koszo T."/>
            <person name="Mondo S."/>
            <person name="Kiss B."/>
            <person name="Balint B."/>
            <person name="Kues U."/>
            <person name="Barry K."/>
            <person name="Hegedus J.C."/>
            <person name="Henrissat B."/>
            <person name="Johnson J."/>
            <person name="Lipzen A."/>
            <person name="Ohm R."/>
            <person name="Nagy I."/>
            <person name="Pangilinan J."/>
            <person name="Yan J."/>
            <person name="Xiong Y."/>
            <person name="Grigoriev I.V."/>
            <person name="Hibbett D.S."/>
            <person name="Nagy L.G."/>
        </authorList>
    </citation>
    <scope>NUCLEOTIDE SEQUENCE [LARGE SCALE GENOMIC DNA]</scope>
    <source>
        <strain evidence="2 3">SZMC22713</strain>
    </source>
</reference>
<name>A0A4Y7PEU9_9AGAM</name>
<keyword evidence="3" id="KW-1185">Reference proteome</keyword>
<dbReference type="OrthoDB" id="2317741at2759"/>
<dbReference type="EMBL" id="ML170465">
    <property type="protein sequence ID" value="TDL13786.1"/>
    <property type="molecule type" value="Genomic_DNA"/>
</dbReference>
<dbReference type="VEuPathDB" id="FungiDB:BD410DRAFT_833247"/>
<proteinExistence type="predicted"/>
<organism evidence="2 3">
    <name type="scientific">Rickenella mellea</name>
    <dbReference type="NCBI Taxonomy" id="50990"/>
    <lineage>
        <taxon>Eukaryota</taxon>
        <taxon>Fungi</taxon>
        <taxon>Dikarya</taxon>
        <taxon>Basidiomycota</taxon>
        <taxon>Agaricomycotina</taxon>
        <taxon>Agaricomycetes</taxon>
        <taxon>Hymenochaetales</taxon>
        <taxon>Rickenellaceae</taxon>
        <taxon>Rickenella</taxon>
    </lineage>
</organism>
<feature type="chain" id="PRO_5021458771" evidence="1">
    <location>
        <begin position="24"/>
        <end position="143"/>
    </location>
</feature>
<dbReference type="Proteomes" id="UP000294933">
    <property type="component" value="Unassembled WGS sequence"/>
</dbReference>
<evidence type="ECO:0000313" key="2">
    <source>
        <dbReference type="EMBL" id="TDL13786.1"/>
    </source>
</evidence>
<evidence type="ECO:0000256" key="1">
    <source>
        <dbReference type="SAM" id="SignalP"/>
    </source>
</evidence>